<dbReference type="Proteomes" id="UP000831880">
    <property type="component" value="Chromosome"/>
</dbReference>
<dbReference type="RefSeq" id="WP_244751327.1">
    <property type="nucleotide sequence ID" value="NZ_CP095074.1"/>
</dbReference>
<dbReference type="SUPFAM" id="SSF53474">
    <property type="entry name" value="alpha/beta-Hydrolases"/>
    <property type="match status" value="1"/>
</dbReference>
<evidence type="ECO:0000313" key="2">
    <source>
        <dbReference type="EMBL" id="UOQ91716.1"/>
    </source>
</evidence>
<dbReference type="Pfam" id="PF00561">
    <property type="entry name" value="Abhydrolase_1"/>
    <property type="match status" value="1"/>
</dbReference>
<dbReference type="EMBL" id="CP095074">
    <property type="protein sequence ID" value="UOQ91716.1"/>
    <property type="molecule type" value="Genomic_DNA"/>
</dbReference>
<gene>
    <name evidence="2" type="ORF">MUO14_14330</name>
</gene>
<dbReference type="InterPro" id="IPR000073">
    <property type="entry name" value="AB_hydrolase_1"/>
</dbReference>
<keyword evidence="2" id="KW-0378">Hydrolase</keyword>
<reference evidence="2 3" key="1">
    <citation type="submission" date="2022-04" db="EMBL/GenBank/DDBJ databases">
        <title>Halobacillus sp. isolated from saltern.</title>
        <authorList>
            <person name="Won M."/>
            <person name="Lee C.-M."/>
            <person name="Woen H.-Y."/>
            <person name="Kwon S.-W."/>
        </authorList>
    </citation>
    <scope>NUCLEOTIDE SEQUENCE [LARGE SCALE GENOMIC DNA]</scope>
    <source>
        <strain evidence="2 3">SSTM10-2</strain>
    </source>
</reference>
<sequence>MPAYHVEKVGQGEPLVFLPAGGFTGNEGMNIAEYLQDDYEIHMIDLPGFGRGKKHAGRCTSLDMAKWLADYLDQEGIKVTNLVGHSLGGALTLAFAVHFPERVKKLLLLDQGHKSFPRIPTSEYGVFAFAFPLMNRFVQLFGRTFLKRLEPLFSGGNADEDFEMKVSQFCDQVLIKDTSYVRTALKQPSSLTAEGLQLMFGFYNLNILKLLKKVTVPTYLAYGSFENINEKERKITYKNIRKLKRKALPIEYRKVRGGHYVHWSDPTLLPDMKAFLERRGKEDEATTTSNRISETVY</sequence>
<feature type="domain" description="AB hydrolase-1" evidence="1">
    <location>
        <begin position="14"/>
        <end position="266"/>
    </location>
</feature>
<dbReference type="InterPro" id="IPR050266">
    <property type="entry name" value="AB_hydrolase_sf"/>
</dbReference>
<dbReference type="PRINTS" id="PR00111">
    <property type="entry name" value="ABHYDROLASE"/>
</dbReference>
<organism evidence="2 3">
    <name type="scientific">Halobacillus shinanisalinarum</name>
    <dbReference type="NCBI Taxonomy" id="2932258"/>
    <lineage>
        <taxon>Bacteria</taxon>
        <taxon>Bacillati</taxon>
        <taxon>Bacillota</taxon>
        <taxon>Bacilli</taxon>
        <taxon>Bacillales</taxon>
        <taxon>Bacillaceae</taxon>
        <taxon>Halobacillus</taxon>
    </lineage>
</organism>
<keyword evidence="3" id="KW-1185">Reference proteome</keyword>
<dbReference type="GO" id="GO:0016787">
    <property type="term" value="F:hydrolase activity"/>
    <property type="evidence" value="ECO:0007669"/>
    <property type="project" value="UniProtKB-KW"/>
</dbReference>
<evidence type="ECO:0000259" key="1">
    <source>
        <dbReference type="Pfam" id="PF00561"/>
    </source>
</evidence>
<dbReference type="PANTHER" id="PTHR43798">
    <property type="entry name" value="MONOACYLGLYCEROL LIPASE"/>
    <property type="match status" value="1"/>
</dbReference>
<proteinExistence type="predicted"/>
<name>A0ABY4GUT6_9BACI</name>
<dbReference type="InterPro" id="IPR029058">
    <property type="entry name" value="AB_hydrolase_fold"/>
</dbReference>
<evidence type="ECO:0000313" key="3">
    <source>
        <dbReference type="Proteomes" id="UP000831880"/>
    </source>
</evidence>
<protein>
    <submittedName>
        <fullName evidence="2">Alpha/beta hydrolase</fullName>
    </submittedName>
</protein>
<dbReference type="Gene3D" id="3.40.50.1820">
    <property type="entry name" value="alpha/beta hydrolase"/>
    <property type="match status" value="1"/>
</dbReference>
<accession>A0ABY4GUT6</accession>